<sequence>MTMQQKVLMCGCSCGTLKTTATCGSQCQGEAASEWKMESLLQMELSLGNRVTPGGHHPFAKRDRLGTRALCTLDRAHH</sequence>
<protein>
    <submittedName>
        <fullName evidence="1">Uncharacterized protein</fullName>
    </submittedName>
</protein>
<evidence type="ECO:0000313" key="2">
    <source>
        <dbReference type="Proteomes" id="UP001321473"/>
    </source>
</evidence>
<organism evidence="1 2">
    <name type="scientific">Amblyomma americanum</name>
    <name type="common">Lone star tick</name>
    <dbReference type="NCBI Taxonomy" id="6943"/>
    <lineage>
        <taxon>Eukaryota</taxon>
        <taxon>Metazoa</taxon>
        <taxon>Ecdysozoa</taxon>
        <taxon>Arthropoda</taxon>
        <taxon>Chelicerata</taxon>
        <taxon>Arachnida</taxon>
        <taxon>Acari</taxon>
        <taxon>Parasitiformes</taxon>
        <taxon>Ixodida</taxon>
        <taxon>Ixodoidea</taxon>
        <taxon>Ixodidae</taxon>
        <taxon>Amblyomminae</taxon>
        <taxon>Amblyomma</taxon>
    </lineage>
</organism>
<dbReference type="EMBL" id="JARKHS020019774">
    <property type="protein sequence ID" value="KAK8771416.1"/>
    <property type="molecule type" value="Genomic_DNA"/>
</dbReference>
<dbReference type="AlphaFoldDB" id="A0AAQ4E9J5"/>
<dbReference type="Proteomes" id="UP001321473">
    <property type="component" value="Unassembled WGS sequence"/>
</dbReference>
<keyword evidence="2" id="KW-1185">Reference proteome</keyword>
<name>A0AAQ4E9J5_AMBAM</name>
<evidence type="ECO:0000313" key="1">
    <source>
        <dbReference type="EMBL" id="KAK8771416.1"/>
    </source>
</evidence>
<accession>A0AAQ4E9J5</accession>
<reference evidence="1 2" key="1">
    <citation type="journal article" date="2023" name="Arcadia Sci">
        <title>De novo assembly of a long-read Amblyomma americanum tick genome.</title>
        <authorList>
            <person name="Chou S."/>
            <person name="Poskanzer K.E."/>
            <person name="Rollins M."/>
            <person name="Thuy-Boun P.S."/>
        </authorList>
    </citation>
    <scope>NUCLEOTIDE SEQUENCE [LARGE SCALE GENOMIC DNA]</scope>
    <source>
        <strain evidence="1">F_SG_1</strain>
        <tissue evidence="1">Salivary glands</tissue>
    </source>
</reference>
<gene>
    <name evidence="1" type="ORF">V5799_025340</name>
</gene>
<proteinExistence type="predicted"/>
<comment type="caution">
    <text evidence="1">The sequence shown here is derived from an EMBL/GenBank/DDBJ whole genome shotgun (WGS) entry which is preliminary data.</text>
</comment>